<dbReference type="RefSeq" id="XP_040634778.1">
    <property type="nucleotide sequence ID" value="XM_040783069.1"/>
</dbReference>
<reference evidence="2" key="1">
    <citation type="journal article" date="2014" name="Nat. Commun.">
        <title>Genomic adaptations of the halophilic Dead Sea filamentous fungus Eurotium rubrum.</title>
        <authorList>
            <person name="Kis-Papo T."/>
            <person name="Weig A.R."/>
            <person name="Riley R."/>
            <person name="Persoh D."/>
            <person name="Salamov A."/>
            <person name="Sun H."/>
            <person name="Lipzen A."/>
            <person name="Wasser S.P."/>
            <person name="Rambold G."/>
            <person name="Grigoriev I.V."/>
            <person name="Nevo E."/>
        </authorList>
    </citation>
    <scope>NUCLEOTIDE SEQUENCE [LARGE SCALE GENOMIC DNA]</scope>
    <source>
        <strain evidence="2">CBS 135680</strain>
    </source>
</reference>
<dbReference type="AlphaFoldDB" id="A0A017S241"/>
<name>A0A017S241_ASPRC</name>
<organism evidence="1 2">
    <name type="scientific">Aspergillus ruber (strain CBS 135680)</name>
    <dbReference type="NCBI Taxonomy" id="1388766"/>
    <lineage>
        <taxon>Eukaryota</taxon>
        <taxon>Fungi</taxon>
        <taxon>Dikarya</taxon>
        <taxon>Ascomycota</taxon>
        <taxon>Pezizomycotina</taxon>
        <taxon>Eurotiomycetes</taxon>
        <taxon>Eurotiomycetidae</taxon>
        <taxon>Eurotiales</taxon>
        <taxon>Aspergillaceae</taxon>
        <taxon>Aspergillus</taxon>
        <taxon>Aspergillus subgen. Aspergillus</taxon>
    </lineage>
</organism>
<evidence type="ECO:0000313" key="1">
    <source>
        <dbReference type="EMBL" id="EYE91088.1"/>
    </source>
</evidence>
<dbReference type="Proteomes" id="UP000019804">
    <property type="component" value="Unassembled WGS sequence"/>
</dbReference>
<accession>A0A017S241</accession>
<dbReference type="EMBL" id="KK088449">
    <property type="protein sequence ID" value="EYE91088.1"/>
    <property type="molecule type" value="Genomic_DNA"/>
</dbReference>
<protein>
    <submittedName>
        <fullName evidence="1">Uncharacterized protein</fullName>
    </submittedName>
</protein>
<sequence>MSVLFHLPLDCLPSYGFLINTLTSIRKYTIIKDTVSILGGFYAAQNPHLLTMTKAKEGQRYEGLSVSRTLWEALCLERNLAIELSPKHYGLGSRECHLLIHAQASCARVEG</sequence>
<dbReference type="GeneID" id="63698193"/>
<keyword evidence="2" id="KW-1185">Reference proteome</keyword>
<proteinExistence type="predicted"/>
<gene>
    <name evidence="1" type="ORF">EURHEDRAFT_416857</name>
</gene>
<dbReference type="HOGENOM" id="CLU_2157848_0_0_1"/>
<evidence type="ECO:0000313" key="2">
    <source>
        <dbReference type="Proteomes" id="UP000019804"/>
    </source>
</evidence>